<gene>
    <name evidence="3" type="ORF">L2672_12385</name>
</gene>
<evidence type="ECO:0000313" key="3">
    <source>
        <dbReference type="EMBL" id="MCL1143489.1"/>
    </source>
</evidence>
<proteinExistence type="predicted"/>
<feature type="transmembrane region" description="Helical" evidence="1">
    <location>
        <begin position="7"/>
        <end position="28"/>
    </location>
</feature>
<keyword evidence="1" id="KW-1133">Transmembrane helix</keyword>
<accession>A0A9X1ZJI2</accession>
<keyword evidence="1" id="KW-0472">Membrane</keyword>
<evidence type="ECO:0000256" key="1">
    <source>
        <dbReference type="SAM" id="Phobius"/>
    </source>
</evidence>
<dbReference type="RefSeq" id="WP_248996166.1">
    <property type="nucleotide sequence ID" value="NZ_JAKIKP010000009.1"/>
</dbReference>
<comment type="caution">
    <text evidence="3">The sequence shown here is derived from an EMBL/GenBank/DDBJ whole genome shotgun (WGS) entry which is preliminary data.</text>
</comment>
<keyword evidence="1" id="KW-0812">Transmembrane</keyword>
<reference evidence="3" key="1">
    <citation type="submission" date="2022-01" db="EMBL/GenBank/DDBJ databases">
        <title>Whole genome-based taxonomy of the Shewanellaceae.</title>
        <authorList>
            <person name="Martin-Rodriguez A.J."/>
        </authorList>
    </citation>
    <scope>NUCLEOTIDE SEQUENCE</scope>
    <source>
        <strain evidence="3">DSM 16422</strain>
    </source>
</reference>
<dbReference type="AlphaFoldDB" id="A0A9X1ZJI2"/>
<sequence length="139" mass="15540">MPKNAKYAAMGILTAVLGLFTLTLYQSYNSQIHWDEQTIVFDVPLYGQSLSSEDIFLQQAYLADLNQQTELQPKWRSNGIGLPGYSLGWFKLNNGDKALLSVTEQQQVIVIPTNQGYSIMVSVEQPQNALEKLHAADSM</sequence>
<organism evidence="3 4">
    <name type="scientific">Shewanella gaetbuli</name>
    <dbReference type="NCBI Taxonomy" id="220752"/>
    <lineage>
        <taxon>Bacteria</taxon>
        <taxon>Pseudomonadati</taxon>
        <taxon>Pseudomonadota</taxon>
        <taxon>Gammaproteobacteria</taxon>
        <taxon>Alteromonadales</taxon>
        <taxon>Shewanellaceae</taxon>
        <taxon>Shewanella</taxon>
    </lineage>
</organism>
<evidence type="ECO:0000259" key="2">
    <source>
        <dbReference type="Pfam" id="PF10882"/>
    </source>
</evidence>
<dbReference type="Pfam" id="PF10882">
    <property type="entry name" value="bPH_5"/>
    <property type="match status" value="1"/>
</dbReference>
<feature type="domain" description="Bacterial Pleckstrin homology" evidence="2">
    <location>
        <begin position="61"/>
        <end position="133"/>
    </location>
</feature>
<dbReference type="EMBL" id="JAKIKP010000009">
    <property type="protein sequence ID" value="MCL1143489.1"/>
    <property type="molecule type" value="Genomic_DNA"/>
</dbReference>
<dbReference type="InterPro" id="IPR027783">
    <property type="entry name" value="Bacterial_PH-related"/>
</dbReference>
<name>A0A9X1ZJI2_9GAMM</name>
<evidence type="ECO:0000313" key="4">
    <source>
        <dbReference type="Proteomes" id="UP001139333"/>
    </source>
</evidence>
<keyword evidence="4" id="KW-1185">Reference proteome</keyword>
<dbReference type="Proteomes" id="UP001139333">
    <property type="component" value="Unassembled WGS sequence"/>
</dbReference>
<protein>
    <submittedName>
        <fullName evidence="3">PH domain-containing protein</fullName>
    </submittedName>
</protein>